<proteinExistence type="predicted"/>
<comment type="caution">
    <text evidence="1">The sequence shown here is derived from an EMBL/GenBank/DDBJ whole genome shotgun (WGS) entry which is preliminary data.</text>
</comment>
<dbReference type="AlphaFoldDB" id="A0A366CW88"/>
<dbReference type="STRING" id="1210090.GCA_001613185_02468"/>
<dbReference type="Proteomes" id="UP000252586">
    <property type="component" value="Unassembled WGS sequence"/>
</dbReference>
<dbReference type="InterPro" id="IPR003615">
    <property type="entry name" value="HNH_nuc"/>
</dbReference>
<dbReference type="CDD" id="cd00085">
    <property type="entry name" value="HNHc"/>
    <property type="match status" value="1"/>
</dbReference>
<dbReference type="RefSeq" id="WP_067508017.1">
    <property type="nucleotide sequence ID" value="NZ_QNRE01000025.1"/>
</dbReference>
<evidence type="ECO:0000313" key="2">
    <source>
        <dbReference type="Proteomes" id="UP000252586"/>
    </source>
</evidence>
<name>A0A366CW88_9NOCA</name>
<gene>
    <name evidence="1" type="ORF">DFR74_12556</name>
</gene>
<dbReference type="EMBL" id="QNRE01000025">
    <property type="protein sequence ID" value="RBO82101.1"/>
    <property type="molecule type" value="Genomic_DNA"/>
</dbReference>
<sequence length="147" mass="15998">MTYWPKSRRRYTGPSAAVLDLVRARCGGRCERCATPVTNADVHHRIPRGMGGTREPRVNQACSLVVICRPCHDWIESRRDAARVDGWLVSRGTDPASVPVRSRLHGLVLLGEDGTVTAVVATVLDTVAEATRLSRGTNTHGRCPDGT</sequence>
<keyword evidence="2" id="KW-1185">Reference proteome</keyword>
<reference evidence="1 2" key="1">
    <citation type="submission" date="2018-06" db="EMBL/GenBank/DDBJ databases">
        <title>Genomic Encyclopedia of Type Strains, Phase IV (KMG-IV): sequencing the most valuable type-strain genomes for metagenomic binning, comparative biology and taxonomic classification.</title>
        <authorList>
            <person name="Goeker M."/>
        </authorList>
    </citation>
    <scope>NUCLEOTIDE SEQUENCE [LARGE SCALE GENOMIC DNA]</scope>
    <source>
        <strain evidence="1 2">DSM 44599</strain>
    </source>
</reference>
<accession>A0A366CW88</accession>
<organism evidence="1 2">
    <name type="scientific">Nocardia puris</name>
    <dbReference type="NCBI Taxonomy" id="208602"/>
    <lineage>
        <taxon>Bacteria</taxon>
        <taxon>Bacillati</taxon>
        <taxon>Actinomycetota</taxon>
        <taxon>Actinomycetes</taxon>
        <taxon>Mycobacteriales</taxon>
        <taxon>Nocardiaceae</taxon>
        <taxon>Nocardia</taxon>
    </lineage>
</organism>
<protein>
    <submittedName>
        <fullName evidence="1">5-methylcytosine-specific restriction protein A</fullName>
    </submittedName>
</protein>
<dbReference type="Gene3D" id="1.10.30.50">
    <property type="match status" value="1"/>
</dbReference>
<evidence type="ECO:0000313" key="1">
    <source>
        <dbReference type="EMBL" id="RBO82101.1"/>
    </source>
</evidence>
<dbReference type="OrthoDB" id="5124189at2"/>